<dbReference type="PANTHER" id="PTHR39426">
    <property type="entry name" value="HOMOLOGY TO DEATH-ON-CURING PROTEIN OF PHAGE P1"/>
    <property type="match status" value="1"/>
</dbReference>
<dbReference type="InterPro" id="IPR053737">
    <property type="entry name" value="Type_II_TA_Toxin"/>
</dbReference>
<comment type="caution">
    <text evidence="2">The sequence shown here is derived from an EMBL/GenBank/DDBJ whole genome shotgun (WGS) entry which is preliminary data.</text>
</comment>
<dbReference type="InterPro" id="IPR003812">
    <property type="entry name" value="Fido"/>
</dbReference>
<dbReference type="EMBL" id="MELK01000047">
    <property type="protein sequence ID" value="OFW56293.1"/>
    <property type="molecule type" value="Genomic_DNA"/>
</dbReference>
<dbReference type="Pfam" id="PF02661">
    <property type="entry name" value="Fic"/>
    <property type="match status" value="1"/>
</dbReference>
<dbReference type="PANTHER" id="PTHR39426:SF1">
    <property type="entry name" value="HOMOLOGY TO DEATH-ON-CURING PROTEIN OF PHAGE P1"/>
    <property type="match status" value="1"/>
</dbReference>
<gene>
    <name evidence="2" type="ORF">A2Y75_03575</name>
</gene>
<dbReference type="AlphaFoldDB" id="A0A1F2WHH5"/>
<sequence length="128" mass="14414">MAEPTFLTFAEVLEIHQDQMRRYGGRSGMRDLDLLKSALAMPQAGMGEEYFHKDIVEMAAAYLFHIVRNHPFTDGNKRTGTVAALVFLALNCIEVDAEETELEHLVRRVAEGKADKNDIAGFLRSNMK</sequence>
<dbReference type="PIRSF" id="PIRSF018297">
    <property type="entry name" value="Doc"/>
    <property type="match status" value="1"/>
</dbReference>
<evidence type="ECO:0000313" key="3">
    <source>
        <dbReference type="Proteomes" id="UP000177876"/>
    </source>
</evidence>
<dbReference type="SUPFAM" id="SSF140931">
    <property type="entry name" value="Fic-like"/>
    <property type="match status" value="1"/>
</dbReference>
<reference evidence="2 3" key="1">
    <citation type="journal article" date="2016" name="Nat. Commun.">
        <title>Thousands of microbial genomes shed light on interconnected biogeochemical processes in an aquifer system.</title>
        <authorList>
            <person name="Anantharaman K."/>
            <person name="Brown C.T."/>
            <person name="Hug L.A."/>
            <person name="Sharon I."/>
            <person name="Castelle C.J."/>
            <person name="Probst A.J."/>
            <person name="Thomas B.C."/>
            <person name="Singh A."/>
            <person name="Wilkins M.J."/>
            <person name="Karaoz U."/>
            <person name="Brodie E.L."/>
            <person name="Williams K.H."/>
            <person name="Hubbard S.S."/>
            <person name="Banfield J.F."/>
        </authorList>
    </citation>
    <scope>NUCLEOTIDE SEQUENCE [LARGE SCALE GENOMIC DNA]</scope>
</reference>
<evidence type="ECO:0000313" key="2">
    <source>
        <dbReference type="EMBL" id="OFW56293.1"/>
    </source>
</evidence>
<dbReference type="InterPro" id="IPR006440">
    <property type="entry name" value="Doc"/>
</dbReference>
<dbReference type="GO" id="GO:0016301">
    <property type="term" value="F:kinase activity"/>
    <property type="evidence" value="ECO:0007669"/>
    <property type="project" value="InterPro"/>
</dbReference>
<proteinExistence type="predicted"/>
<dbReference type="PROSITE" id="PS51459">
    <property type="entry name" value="FIDO"/>
    <property type="match status" value="1"/>
</dbReference>
<protein>
    <submittedName>
        <fullName evidence="2">Death-on-curing protein</fullName>
    </submittedName>
</protein>
<organism evidence="2 3">
    <name type="scientific">Candidatus Solincola sediminis</name>
    <dbReference type="NCBI Taxonomy" id="1797199"/>
    <lineage>
        <taxon>Bacteria</taxon>
        <taxon>Bacillati</taxon>
        <taxon>Actinomycetota</taxon>
        <taxon>Candidatus Geothermincolia</taxon>
        <taxon>Candidatus Geothermincolales</taxon>
        <taxon>Candidatus Geothermincolaceae</taxon>
        <taxon>Candidatus Solincola</taxon>
    </lineage>
</organism>
<dbReference type="NCBIfam" id="TIGR01550">
    <property type="entry name" value="DOC_P1"/>
    <property type="match status" value="1"/>
</dbReference>
<dbReference type="Gene3D" id="1.20.120.1870">
    <property type="entry name" value="Fic/DOC protein, Fido domain"/>
    <property type="match status" value="1"/>
</dbReference>
<accession>A0A1F2WHH5</accession>
<dbReference type="Proteomes" id="UP000177876">
    <property type="component" value="Unassembled WGS sequence"/>
</dbReference>
<name>A0A1F2WHH5_9ACTN</name>
<dbReference type="STRING" id="1797197.A2Y75_03575"/>
<evidence type="ECO:0000259" key="1">
    <source>
        <dbReference type="PROSITE" id="PS51459"/>
    </source>
</evidence>
<feature type="domain" description="Fido" evidence="1">
    <location>
        <begin position="7"/>
        <end position="125"/>
    </location>
</feature>
<dbReference type="InterPro" id="IPR036597">
    <property type="entry name" value="Fido-like_dom_sf"/>
</dbReference>